<reference evidence="1 3" key="1">
    <citation type="submission" date="2023-07" db="EMBL/GenBank/DDBJ databases">
        <title>Sorghum-associated microbial communities from plants grown in Nebraska, USA.</title>
        <authorList>
            <person name="Schachtman D."/>
        </authorList>
    </citation>
    <scope>NUCLEOTIDE SEQUENCE</scope>
    <source>
        <strain evidence="2 3">BE105</strain>
        <strain evidence="1">BE69</strain>
    </source>
</reference>
<dbReference type="RefSeq" id="WP_209816554.1">
    <property type="nucleotide sequence ID" value="NZ_JAVDTL010000001.1"/>
</dbReference>
<proteinExistence type="predicted"/>
<name>A0AAJ2BSE4_ACIDE</name>
<gene>
    <name evidence="1" type="ORF">J2W88_000578</name>
    <name evidence="2" type="ORF">J2W93_000579</name>
</gene>
<sequence>MQFHLNEGSFTLPDGLRDNSMNMLLTGHSGLDLSLIITRDRLEPGESFEAFVDRQIKAVTLQVSKFSIQEKHAQKAPDRDDTIAVELAQQFTQNGQVIHQRQRTWLLPDAASVLVLTAASASPITDAQKNAWLAICASFQPRH</sequence>
<evidence type="ECO:0000313" key="3">
    <source>
        <dbReference type="Proteomes" id="UP001249076"/>
    </source>
</evidence>
<organism evidence="1 4">
    <name type="scientific">Acidovorax delafieldii</name>
    <name type="common">Pseudomonas delafieldii</name>
    <dbReference type="NCBI Taxonomy" id="47920"/>
    <lineage>
        <taxon>Bacteria</taxon>
        <taxon>Pseudomonadati</taxon>
        <taxon>Pseudomonadota</taxon>
        <taxon>Betaproteobacteria</taxon>
        <taxon>Burkholderiales</taxon>
        <taxon>Comamonadaceae</taxon>
        <taxon>Acidovorax</taxon>
    </lineage>
</organism>
<dbReference type="EMBL" id="JAVDTS010000001">
    <property type="protein sequence ID" value="MDR6835758.1"/>
    <property type="molecule type" value="Genomic_DNA"/>
</dbReference>
<dbReference type="Proteomes" id="UP001253458">
    <property type="component" value="Unassembled WGS sequence"/>
</dbReference>
<dbReference type="Proteomes" id="UP001249076">
    <property type="component" value="Unassembled WGS sequence"/>
</dbReference>
<evidence type="ECO:0000313" key="4">
    <source>
        <dbReference type="Proteomes" id="UP001253458"/>
    </source>
</evidence>
<dbReference type="SUPFAM" id="SSF55724">
    <property type="entry name" value="Mog1p/PsbP-like"/>
    <property type="match status" value="1"/>
</dbReference>
<dbReference type="InterPro" id="IPR016123">
    <property type="entry name" value="Mog1/PsbP_a/b/a-sand"/>
</dbReference>
<protein>
    <recommendedName>
        <fullName evidence="5">DUF1795 domain-containing protein</fullName>
    </recommendedName>
</protein>
<accession>A0AAJ2BSE4</accession>
<dbReference type="Pfam" id="PF08786">
    <property type="entry name" value="DcrB"/>
    <property type="match status" value="1"/>
</dbReference>
<evidence type="ECO:0000313" key="1">
    <source>
        <dbReference type="EMBL" id="MDR6765320.1"/>
    </source>
</evidence>
<dbReference type="EMBL" id="JAVDTL010000001">
    <property type="protein sequence ID" value="MDR6765320.1"/>
    <property type="molecule type" value="Genomic_DNA"/>
</dbReference>
<dbReference type="Gene3D" id="3.40.1000.10">
    <property type="entry name" value="Mog1/PsbP, alpha/beta/alpha sandwich"/>
    <property type="match status" value="1"/>
</dbReference>
<evidence type="ECO:0008006" key="5">
    <source>
        <dbReference type="Google" id="ProtNLM"/>
    </source>
</evidence>
<comment type="caution">
    <text evidence="1">The sequence shown here is derived from an EMBL/GenBank/DDBJ whole genome shotgun (WGS) entry which is preliminary data.</text>
</comment>
<dbReference type="AlphaFoldDB" id="A0AAJ2BSE4"/>
<keyword evidence="3" id="KW-1185">Reference proteome</keyword>
<evidence type="ECO:0000313" key="2">
    <source>
        <dbReference type="EMBL" id="MDR6835758.1"/>
    </source>
</evidence>
<dbReference type="InterPro" id="IPR014894">
    <property type="entry name" value="DcrB/EagT6"/>
</dbReference>